<dbReference type="PANTHER" id="PTHR45913:SF10">
    <property type="entry name" value="DUF4371 DOMAIN-CONTAINING PROTEIN"/>
    <property type="match status" value="1"/>
</dbReference>
<dbReference type="PANTHER" id="PTHR45913">
    <property type="entry name" value="EPM2A-INTERACTING PROTEIN 1"/>
    <property type="match status" value="1"/>
</dbReference>
<evidence type="ECO:0000313" key="2">
    <source>
        <dbReference type="EMBL" id="GFX97520.1"/>
    </source>
</evidence>
<keyword evidence="3" id="KW-1185">Reference proteome</keyword>
<dbReference type="AlphaFoldDB" id="A0A8X6RN46"/>
<dbReference type="EMBL" id="BMAU01021198">
    <property type="protein sequence ID" value="GFX97520.1"/>
    <property type="molecule type" value="Genomic_DNA"/>
</dbReference>
<name>A0A8X6RN46_TRICX</name>
<evidence type="ECO:0000256" key="1">
    <source>
        <dbReference type="SAM" id="MobiDB-lite"/>
    </source>
</evidence>
<proteinExistence type="predicted"/>
<evidence type="ECO:0008006" key="4">
    <source>
        <dbReference type="Google" id="ProtNLM"/>
    </source>
</evidence>
<feature type="region of interest" description="Disordered" evidence="1">
    <location>
        <begin position="171"/>
        <end position="196"/>
    </location>
</feature>
<comment type="caution">
    <text evidence="2">The sequence shown here is derived from an EMBL/GenBank/DDBJ whole genome shotgun (WGS) entry which is preliminary data.</text>
</comment>
<gene>
    <name evidence="2" type="primary">AVEN_167835_1</name>
    <name evidence="2" type="ORF">TNCV_2840801</name>
</gene>
<protein>
    <recommendedName>
        <fullName evidence="4">BED-type domain-containing protein</fullName>
    </recommendedName>
</protein>
<organism evidence="2 3">
    <name type="scientific">Trichonephila clavipes</name>
    <name type="common">Golden silk orbweaver</name>
    <name type="synonym">Nephila clavipes</name>
    <dbReference type="NCBI Taxonomy" id="2585209"/>
    <lineage>
        <taxon>Eukaryota</taxon>
        <taxon>Metazoa</taxon>
        <taxon>Ecdysozoa</taxon>
        <taxon>Arthropoda</taxon>
        <taxon>Chelicerata</taxon>
        <taxon>Arachnida</taxon>
        <taxon>Araneae</taxon>
        <taxon>Araneomorphae</taxon>
        <taxon>Entelegynae</taxon>
        <taxon>Araneoidea</taxon>
        <taxon>Nephilidae</taxon>
        <taxon>Trichonephila</taxon>
    </lineage>
</organism>
<accession>A0A8X6RN46</accession>
<evidence type="ECO:0000313" key="3">
    <source>
        <dbReference type="Proteomes" id="UP000887159"/>
    </source>
</evidence>
<dbReference type="Proteomes" id="UP000887159">
    <property type="component" value="Unassembled WGS sequence"/>
</dbReference>
<reference evidence="2" key="1">
    <citation type="submission" date="2020-08" db="EMBL/GenBank/DDBJ databases">
        <title>Multicomponent nature underlies the extraordinary mechanical properties of spider dragline silk.</title>
        <authorList>
            <person name="Kono N."/>
            <person name="Nakamura H."/>
            <person name="Mori M."/>
            <person name="Yoshida Y."/>
            <person name="Ohtoshi R."/>
            <person name="Malay A.D."/>
            <person name="Moran D.A.P."/>
            <person name="Tomita M."/>
            <person name="Numata K."/>
            <person name="Arakawa K."/>
        </authorList>
    </citation>
    <scope>NUCLEOTIDE SEQUENCE</scope>
</reference>
<sequence length="196" mass="23259">MKLEKGSFPREVRRIQGKQRLTQSSFHIPQRREVEVEVNDRENSRRQFTLTFPFPFNLYLPYTSQSSYLKARKSHDLRQFKGPASISLPNIEKEKSSLEIDPSLQHIKMQTSTQAWHLQRERERRIEEHRQFNRDWTESFAFMCNSNGLPTCLICHEKLAHNKKSNLGRHFTSKHTQFASKYPAGEERKKSCRRAP</sequence>